<feature type="transmembrane region" description="Helical" evidence="1">
    <location>
        <begin position="183"/>
        <end position="199"/>
    </location>
</feature>
<gene>
    <name evidence="2" type="ORF">Pth03_68180</name>
</gene>
<name>A0A8J3Y098_9ACTN</name>
<dbReference type="RefSeq" id="WP_203948529.1">
    <property type="nucleotide sequence ID" value="NZ_BOOR01000064.1"/>
</dbReference>
<dbReference type="Proteomes" id="UP000605992">
    <property type="component" value="Unassembled WGS sequence"/>
</dbReference>
<evidence type="ECO:0000256" key="1">
    <source>
        <dbReference type="SAM" id="Phobius"/>
    </source>
</evidence>
<feature type="transmembrane region" description="Helical" evidence="1">
    <location>
        <begin position="101"/>
        <end position="120"/>
    </location>
</feature>
<organism evidence="2 3">
    <name type="scientific">Planotetraspora thailandica</name>
    <dbReference type="NCBI Taxonomy" id="487172"/>
    <lineage>
        <taxon>Bacteria</taxon>
        <taxon>Bacillati</taxon>
        <taxon>Actinomycetota</taxon>
        <taxon>Actinomycetes</taxon>
        <taxon>Streptosporangiales</taxon>
        <taxon>Streptosporangiaceae</taxon>
        <taxon>Planotetraspora</taxon>
    </lineage>
</organism>
<feature type="transmembrane region" description="Helical" evidence="1">
    <location>
        <begin position="205"/>
        <end position="223"/>
    </location>
</feature>
<sequence>MTYESPIETAAQAPVRQPRDVRGFWRVLLAVIAPLPLLGQAFYVLLNPLPGGGDFAAGLAKVQADQQVMSTIQWLNAVFVIALIPAAVAVAWVARRGAPRLATAGAVVSLLGFLAGFGRLPNDDLVMLSAVRSGLDHGVVAKLDAALWEDPVVSVASGLWILGLTVGLALLGAALWRSRVAPAWTGIALMIAGPTHPFLPGQAAAAGLVVGAVGFAGASLALLRMRNDEFDLPPAGR</sequence>
<dbReference type="AlphaFoldDB" id="A0A8J3Y098"/>
<proteinExistence type="predicted"/>
<keyword evidence="1" id="KW-0472">Membrane</keyword>
<evidence type="ECO:0000313" key="3">
    <source>
        <dbReference type="Proteomes" id="UP000605992"/>
    </source>
</evidence>
<feature type="transmembrane region" description="Helical" evidence="1">
    <location>
        <begin position="74"/>
        <end position="94"/>
    </location>
</feature>
<comment type="caution">
    <text evidence="2">The sequence shown here is derived from an EMBL/GenBank/DDBJ whole genome shotgun (WGS) entry which is preliminary data.</text>
</comment>
<keyword evidence="3" id="KW-1185">Reference proteome</keyword>
<reference evidence="2" key="1">
    <citation type="submission" date="2021-01" db="EMBL/GenBank/DDBJ databases">
        <title>Whole genome shotgun sequence of Planotetraspora thailandica NBRC 104271.</title>
        <authorList>
            <person name="Komaki H."/>
            <person name="Tamura T."/>
        </authorList>
    </citation>
    <scope>NUCLEOTIDE SEQUENCE</scope>
    <source>
        <strain evidence="2">NBRC 104271</strain>
    </source>
</reference>
<evidence type="ECO:0000313" key="2">
    <source>
        <dbReference type="EMBL" id="GII58429.1"/>
    </source>
</evidence>
<evidence type="ECO:0008006" key="4">
    <source>
        <dbReference type="Google" id="ProtNLM"/>
    </source>
</evidence>
<accession>A0A8J3Y098</accession>
<protein>
    <recommendedName>
        <fullName evidence="4">DUF4386 domain-containing protein</fullName>
    </recommendedName>
</protein>
<keyword evidence="1" id="KW-0812">Transmembrane</keyword>
<feature type="transmembrane region" description="Helical" evidence="1">
    <location>
        <begin position="24"/>
        <end position="46"/>
    </location>
</feature>
<feature type="transmembrane region" description="Helical" evidence="1">
    <location>
        <begin position="152"/>
        <end position="176"/>
    </location>
</feature>
<keyword evidence="1" id="KW-1133">Transmembrane helix</keyword>
<dbReference type="EMBL" id="BOOR01000064">
    <property type="protein sequence ID" value="GII58429.1"/>
    <property type="molecule type" value="Genomic_DNA"/>
</dbReference>